<evidence type="ECO:0000259" key="1">
    <source>
        <dbReference type="PROSITE" id="PS50206"/>
    </source>
</evidence>
<accession>A0ABT8RRV0</accession>
<dbReference type="InterPro" id="IPR036873">
    <property type="entry name" value="Rhodanese-like_dom_sf"/>
</dbReference>
<name>A0ABT8RRV0_9FLAO</name>
<keyword evidence="3" id="KW-1185">Reference proteome</keyword>
<gene>
    <name evidence="2" type="ORF">Q2T41_12910</name>
</gene>
<feature type="domain" description="Rhodanese" evidence="1">
    <location>
        <begin position="32"/>
        <end position="118"/>
    </location>
</feature>
<dbReference type="RefSeq" id="WP_304436416.1">
    <property type="nucleotide sequence ID" value="NZ_JAUKUC010000001.1"/>
</dbReference>
<protein>
    <submittedName>
        <fullName evidence="2">Rhodanese-like domain-containing protein</fullName>
    </submittedName>
</protein>
<dbReference type="InterPro" id="IPR052367">
    <property type="entry name" value="Thiosulfate_ST/Rhodanese-like"/>
</dbReference>
<dbReference type="InterPro" id="IPR001763">
    <property type="entry name" value="Rhodanese-like_dom"/>
</dbReference>
<evidence type="ECO:0000313" key="2">
    <source>
        <dbReference type="EMBL" id="MDO1513555.1"/>
    </source>
</evidence>
<dbReference type="Proteomes" id="UP001168579">
    <property type="component" value="Unassembled WGS sequence"/>
</dbReference>
<organism evidence="2 3">
    <name type="scientific">Maribacter confluentis</name>
    <dbReference type="NCBI Taxonomy" id="1656093"/>
    <lineage>
        <taxon>Bacteria</taxon>
        <taxon>Pseudomonadati</taxon>
        <taxon>Bacteroidota</taxon>
        <taxon>Flavobacteriia</taxon>
        <taxon>Flavobacteriales</taxon>
        <taxon>Flavobacteriaceae</taxon>
        <taxon>Maribacter</taxon>
    </lineage>
</organism>
<sequence>MKKIVFVLLLVIGQVSYGQITSQPIADFTFSNAENVLLLDVRTPQEYKDGHINGAINIDWFSKDFNEKVKNIDKNKTIYVYCKKGGRSLKSQERLASLGFTNVINLEGGFDDWHNHQR</sequence>
<proteinExistence type="predicted"/>
<dbReference type="SMART" id="SM00450">
    <property type="entry name" value="RHOD"/>
    <property type="match status" value="1"/>
</dbReference>
<dbReference type="CDD" id="cd00158">
    <property type="entry name" value="RHOD"/>
    <property type="match status" value="1"/>
</dbReference>
<evidence type="ECO:0000313" key="3">
    <source>
        <dbReference type="Proteomes" id="UP001168579"/>
    </source>
</evidence>
<dbReference type="Pfam" id="PF00581">
    <property type="entry name" value="Rhodanese"/>
    <property type="match status" value="1"/>
</dbReference>
<comment type="caution">
    <text evidence="2">The sequence shown here is derived from an EMBL/GenBank/DDBJ whole genome shotgun (WGS) entry which is preliminary data.</text>
</comment>
<dbReference type="PANTHER" id="PTHR45431:SF3">
    <property type="entry name" value="RHODANESE-LIKE DOMAIN-CONTAINING PROTEIN 15, CHLOROPLASTIC"/>
    <property type="match status" value="1"/>
</dbReference>
<dbReference type="PANTHER" id="PTHR45431">
    <property type="entry name" value="RHODANESE-LIKE DOMAIN-CONTAINING PROTEIN 15, CHLOROPLASTIC"/>
    <property type="match status" value="1"/>
</dbReference>
<dbReference type="EMBL" id="JAUKUC010000001">
    <property type="protein sequence ID" value="MDO1513555.1"/>
    <property type="molecule type" value="Genomic_DNA"/>
</dbReference>
<reference evidence="2" key="2">
    <citation type="submission" date="2023-06" db="EMBL/GenBank/DDBJ databases">
        <authorList>
            <person name="Lucena T."/>
            <person name="Sun Q."/>
        </authorList>
    </citation>
    <scope>NUCLEOTIDE SEQUENCE</scope>
    <source>
        <strain evidence="2">CECT 8869</strain>
    </source>
</reference>
<dbReference type="Gene3D" id="3.40.250.10">
    <property type="entry name" value="Rhodanese-like domain"/>
    <property type="match status" value="1"/>
</dbReference>
<reference evidence="2" key="1">
    <citation type="journal article" date="2014" name="Int. J. Syst. Evol. Microbiol.">
        <title>Complete genome of a new Firmicutes species belonging to the dominant human colonic microbiota ('Ruminococcus bicirculans') reveals two chromosomes and a selective capacity to utilize plant glucans.</title>
        <authorList>
            <consortium name="NISC Comparative Sequencing Program"/>
            <person name="Wegmann U."/>
            <person name="Louis P."/>
            <person name="Goesmann A."/>
            <person name="Henrissat B."/>
            <person name="Duncan S.H."/>
            <person name="Flint H.J."/>
        </authorList>
    </citation>
    <scope>NUCLEOTIDE SEQUENCE</scope>
    <source>
        <strain evidence="2">CECT 8869</strain>
    </source>
</reference>
<dbReference type="PROSITE" id="PS50206">
    <property type="entry name" value="RHODANESE_3"/>
    <property type="match status" value="1"/>
</dbReference>
<dbReference type="SUPFAM" id="SSF52821">
    <property type="entry name" value="Rhodanese/Cell cycle control phosphatase"/>
    <property type="match status" value="1"/>
</dbReference>